<feature type="domain" description="Immunoglobulin" evidence="5">
    <location>
        <begin position="19"/>
        <end position="119"/>
    </location>
</feature>
<dbReference type="CDD" id="cd05716">
    <property type="entry name" value="IgV_pIgR_like"/>
    <property type="match status" value="1"/>
</dbReference>
<comment type="caution">
    <text evidence="6">The sequence shown here is derived from an EMBL/GenBank/DDBJ whole genome shotgun (WGS) entry which is preliminary data.</text>
</comment>
<feature type="signal peptide" evidence="4">
    <location>
        <begin position="1"/>
        <end position="22"/>
    </location>
</feature>
<proteinExistence type="predicted"/>
<dbReference type="OrthoDB" id="8920197at2759"/>
<evidence type="ECO:0000313" key="6">
    <source>
        <dbReference type="EMBL" id="KAG9462829.1"/>
    </source>
</evidence>
<keyword evidence="3" id="KW-0472">Membrane</keyword>
<dbReference type="Gene3D" id="2.60.40.10">
    <property type="entry name" value="Immunoglobulins"/>
    <property type="match status" value="1"/>
</dbReference>
<dbReference type="GO" id="GO:0004888">
    <property type="term" value="F:transmembrane signaling receptor activity"/>
    <property type="evidence" value="ECO:0007669"/>
    <property type="project" value="TreeGrafter"/>
</dbReference>
<protein>
    <recommendedName>
        <fullName evidence="5">Immunoglobulin domain-containing protein</fullName>
    </recommendedName>
</protein>
<evidence type="ECO:0000256" key="1">
    <source>
        <dbReference type="ARBA" id="ARBA00004370"/>
    </source>
</evidence>
<keyword evidence="4" id="KW-0732">Signal</keyword>
<dbReference type="GO" id="GO:0005886">
    <property type="term" value="C:plasma membrane"/>
    <property type="evidence" value="ECO:0007669"/>
    <property type="project" value="TreeGrafter"/>
</dbReference>
<evidence type="ECO:0000256" key="3">
    <source>
        <dbReference type="ARBA" id="ARBA00023136"/>
    </source>
</evidence>
<evidence type="ECO:0000256" key="2">
    <source>
        <dbReference type="ARBA" id="ARBA00022692"/>
    </source>
</evidence>
<keyword evidence="2" id="KW-0812">Transmembrane</keyword>
<dbReference type="EMBL" id="WNTK01009286">
    <property type="protein sequence ID" value="KAG9462829.1"/>
    <property type="molecule type" value="Genomic_DNA"/>
</dbReference>
<dbReference type="PANTHER" id="PTHR11860">
    <property type="entry name" value="POLYMERIC-IMMUNOGLOBULIN RECEPTOR"/>
    <property type="match status" value="1"/>
</dbReference>
<organism evidence="6 7">
    <name type="scientific">Eleutherodactylus coqui</name>
    <name type="common">Puerto Rican coqui</name>
    <dbReference type="NCBI Taxonomy" id="57060"/>
    <lineage>
        <taxon>Eukaryota</taxon>
        <taxon>Metazoa</taxon>
        <taxon>Chordata</taxon>
        <taxon>Craniata</taxon>
        <taxon>Vertebrata</taxon>
        <taxon>Euteleostomi</taxon>
        <taxon>Amphibia</taxon>
        <taxon>Batrachia</taxon>
        <taxon>Anura</taxon>
        <taxon>Neobatrachia</taxon>
        <taxon>Hyloidea</taxon>
        <taxon>Eleutherodactylidae</taxon>
        <taxon>Eleutherodactylinae</taxon>
        <taxon>Eleutherodactylus</taxon>
        <taxon>Eleutherodactylus</taxon>
    </lineage>
</organism>
<dbReference type="InterPro" id="IPR036179">
    <property type="entry name" value="Ig-like_dom_sf"/>
</dbReference>
<comment type="subcellular location">
    <subcellularLocation>
        <location evidence="1">Membrane</location>
    </subcellularLocation>
</comment>
<dbReference type="PANTHER" id="PTHR11860:SF87">
    <property type="entry name" value="CMRF35-LIKE MOLECULE 8"/>
    <property type="match status" value="1"/>
</dbReference>
<reference evidence="6" key="1">
    <citation type="thesis" date="2020" institute="ProQuest LLC" country="789 East Eisenhower Parkway, Ann Arbor, MI, USA">
        <title>Comparative Genomics and Chromosome Evolution.</title>
        <authorList>
            <person name="Mudd A.B."/>
        </authorList>
    </citation>
    <scope>NUCLEOTIDE SEQUENCE</scope>
    <source>
        <strain evidence="6">HN-11 Male</strain>
        <tissue evidence="6">Kidney and liver</tissue>
    </source>
</reference>
<accession>A0A8J6BDC0</accession>
<dbReference type="Pfam" id="PF07686">
    <property type="entry name" value="V-set"/>
    <property type="match status" value="1"/>
</dbReference>
<sequence length="184" mass="21156">MNSKTLFCFIIGIWCLTGPSRVSVRVGGRLTVRCVYDDGFQDYIKYWCKGESSKYCDVQIKTEGSNEVPSGRLIIKDNPYSRSFTVTIKDVRYSDDDYYYCGIERNARDNMHMVTVDVLPGVCRKASPWTHMVDFPENFTEISVNSSVVVSCQQEYREKNITLQCREEYRQFLLSPADGNTPCV</sequence>
<dbReference type="InterPro" id="IPR013106">
    <property type="entry name" value="Ig_V-set"/>
</dbReference>
<dbReference type="AlphaFoldDB" id="A0A8J6BDC0"/>
<dbReference type="InterPro" id="IPR013783">
    <property type="entry name" value="Ig-like_fold"/>
</dbReference>
<feature type="non-terminal residue" evidence="6">
    <location>
        <position position="1"/>
    </location>
</feature>
<evidence type="ECO:0000256" key="4">
    <source>
        <dbReference type="SAM" id="SignalP"/>
    </source>
</evidence>
<gene>
    <name evidence="6" type="ORF">GDO78_023027</name>
</gene>
<keyword evidence="7" id="KW-1185">Reference proteome</keyword>
<evidence type="ECO:0000259" key="5">
    <source>
        <dbReference type="SMART" id="SM00409"/>
    </source>
</evidence>
<dbReference type="InterPro" id="IPR050671">
    <property type="entry name" value="CD300_family_receptors"/>
</dbReference>
<dbReference type="SMART" id="SM00409">
    <property type="entry name" value="IG"/>
    <property type="match status" value="1"/>
</dbReference>
<feature type="chain" id="PRO_5035215160" description="Immunoglobulin domain-containing protein" evidence="4">
    <location>
        <begin position="23"/>
        <end position="184"/>
    </location>
</feature>
<name>A0A8J6BDC0_ELECQ</name>
<dbReference type="InterPro" id="IPR003599">
    <property type="entry name" value="Ig_sub"/>
</dbReference>
<evidence type="ECO:0000313" key="7">
    <source>
        <dbReference type="Proteomes" id="UP000770717"/>
    </source>
</evidence>
<dbReference type="Proteomes" id="UP000770717">
    <property type="component" value="Unassembled WGS sequence"/>
</dbReference>
<dbReference type="SUPFAM" id="SSF48726">
    <property type="entry name" value="Immunoglobulin"/>
    <property type="match status" value="1"/>
</dbReference>